<dbReference type="Pfam" id="PF00392">
    <property type="entry name" value="GntR"/>
    <property type="match status" value="1"/>
</dbReference>
<evidence type="ECO:0000259" key="4">
    <source>
        <dbReference type="PROSITE" id="PS50949"/>
    </source>
</evidence>
<dbReference type="EMBL" id="BOQP01000058">
    <property type="protein sequence ID" value="GIM83848.1"/>
    <property type="molecule type" value="Genomic_DNA"/>
</dbReference>
<comment type="caution">
    <text evidence="5">The sequence shown here is derived from an EMBL/GenBank/DDBJ whole genome shotgun (WGS) entry which is preliminary data.</text>
</comment>
<dbReference type="RefSeq" id="WP_213003173.1">
    <property type="nucleotide sequence ID" value="NZ_BAAATW010000004.1"/>
</dbReference>
<protein>
    <recommendedName>
        <fullName evidence="4">HTH gntR-type domain-containing protein</fullName>
    </recommendedName>
</protein>
<dbReference type="PANTHER" id="PTHR44846:SF17">
    <property type="entry name" value="GNTR-FAMILY TRANSCRIPTIONAL REGULATOR"/>
    <property type="match status" value="1"/>
</dbReference>
<sequence length="270" mass="28470">MELPDGFAAGRGQAAIRCYDSRCGEARVPINPVLAKYAAIANTLQSRITTGAYGPGSMLPSEAQLVAEFGASRSTVVKALEYLRQLGYIEGVKGKGRIVLGPPPVAALQPPTRIGEALRAAEVGAASLIAAGRAPSSERIAAALAIPVGELVVARQRLMAPDDSDRPTLNTVFVPVGSAGGTAFHAPGLLREGALDHFERRQRHAVTDVVERLSVRPVSKREATLLALKLGTSALVSLLIVRNSTGQPLLVFDLVNPVPPQGLHDVFRLR</sequence>
<dbReference type="PRINTS" id="PR00035">
    <property type="entry name" value="HTHGNTR"/>
</dbReference>
<dbReference type="SUPFAM" id="SSF46785">
    <property type="entry name" value="Winged helix' DNA-binding domain"/>
    <property type="match status" value="1"/>
</dbReference>
<dbReference type="Proteomes" id="UP000680865">
    <property type="component" value="Unassembled WGS sequence"/>
</dbReference>
<keyword evidence="3" id="KW-0804">Transcription</keyword>
<reference evidence="5" key="1">
    <citation type="submission" date="2021-03" db="EMBL/GenBank/DDBJ databases">
        <title>Whole genome shotgun sequence of Actinoplanes consettensis NBRC 14913.</title>
        <authorList>
            <person name="Komaki H."/>
            <person name="Tamura T."/>
        </authorList>
    </citation>
    <scope>NUCLEOTIDE SEQUENCE</scope>
    <source>
        <strain evidence="5">NBRC 14913</strain>
    </source>
</reference>
<dbReference type="SUPFAM" id="SSF64288">
    <property type="entry name" value="Chorismate lyase-like"/>
    <property type="match status" value="1"/>
</dbReference>
<evidence type="ECO:0000256" key="1">
    <source>
        <dbReference type="ARBA" id="ARBA00023015"/>
    </source>
</evidence>
<dbReference type="InterPro" id="IPR000524">
    <property type="entry name" value="Tscrpt_reg_HTH_GntR"/>
</dbReference>
<dbReference type="InterPro" id="IPR036388">
    <property type="entry name" value="WH-like_DNA-bd_sf"/>
</dbReference>
<dbReference type="PROSITE" id="PS50949">
    <property type="entry name" value="HTH_GNTR"/>
    <property type="match status" value="1"/>
</dbReference>
<proteinExistence type="predicted"/>
<name>A0A919T3Q4_9ACTN</name>
<organism evidence="5 6">
    <name type="scientific">Winogradskya consettensis</name>
    <dbReference type="NCBI Taxonomy" id="113560"/>
    <lineage>
        <taxon>Bacteria</taxon>
        <taxon>Bacillati</taxon>
        <taxon>Actinomycetota</taxon>
        <taxon>Actinomycetes</taxon>
        <taxon>Micromonosporales</taxon>
        <taxon>Micromonosporaceae</taxon>
        <taxon>Winogradskya</taxon>
    </lineage>
</organism>
<keyword evidence="6" id="KW-1185">Reference proteome</keyword>
<dbReference type="InterPro" id="IPR028978">
    <property type="entry name" value="Chorismate_lyase_/UTRA_dom_sf"/>
</dbReference>
<keyword evidence="1" id="KW-0805">Transcription regulation</keyword>
<dbReference type="Pfam" id="PF07702">
    <property type="entry name" value="UTRA"/>
    <property type="match status" value="1"/>
</dbReference>
<dbReference type="InterPro" id="IPR050679">
    <property type="entry name" value="Bact_HTH_transcr_reg"/>
</dbReference>
<evidence type="ECO:0000256" key="2">
    <source>
        <dbReference type="ARBA" id="ARBA00023125"/>
    </source>
</evidence>
<feature type="domain" description="HTH gntR-type" evidence="4">
    <location>
        <begin position="34"/>
        <end position="102"/>
    </location>
</feature>
<dbReference type="SMART" id="SM00345">
    <property type="entry name" value="HTH_GNTR"/>
    <property type="match status" value="1"/>
</dbReference>
<gene>
    <name evidence="5" type="ORF">Aco04nite_88540</name>
</gene>
<evidence type="ECO:0000313" key="5">
    <source>
        <dbReference type="EMBL" id="GIM83848.1"/>
    </source>
</evidence>
<evidence type="ECO:0000256" key="3">
    <source>
        <dbReference type="ARBA" id="ARBA00023163"/>
    </source>
</evidence>
<dbReference type="Gene3D" id="1.10.10.10">
    <property type="entry name" value="Winged helix-like DNA-binding domain superfamily/Winged helix DNA-binding domain"/>
    <property type="match status" value="1"/>
</dbReference>
<evidence type="ECO:0000313" key="6">
    <source>
        <dbReference type="Proteomes" id="UP000680865"/>
    </source>
</evidence>
<dbReference type="InterPro" id="IPR036390">
    <property type="entry name" value="WH_DNA-bd_sf"/>
</dbReference>
<accession>A0A919T3Q4</accession>
<keyword evidence="2" id="KW-0238">DNA-binding</keyword>
<dbReference type="GO" id="GO:0045892">
    <property type="term" value="P:negative regulation of DNA-templated transcription"/>
    <property type="evidence" value="ECO:0007669"/>
    <property type="project" value="TreeGrafter"/>
</dbReference>
<dbReference type="CDD" id="cd07377">
    <property type="entry name" value="WHTH_GntR"/>
    <property type="match status" value="1"/>
</dbReference>
<dbReference type="InterPro" id="IPR011663">
    <property type="entry name" value="UTRA"/>
</dbReference>
<dbReference type="PANTHER" id="PTHR44846">
    <property type="entry name" value="MANNOSYL-D-GLYCERATE TRANSPORT/METABOLISM SYSTEM REPRESSOR MNGR-RELATED"/>
    <property type="match status" value="1"/>
</dbReference>
<dbReference type="Gene3D" id="3.40.1410.10">
    <property type="entry name" value="Chorismate lyase-like"/>
    <property type="match status" value="1"/>
</dbReference>
<dbReference type="AlphaFoldDB" id="A0A919T3Q4"/>
<dbReference type="GO" id="GO:0003700">
    <property type="term" value="F:DNA-binding transcription factor activity"/>
    <property type="evidence" value="ECO:0007669"/>
    <property type="project" value="InterPro"/>
</dbReference>
<dbReference type="GO" id="GO:0003677">
    <property type="term" value="F:DNA binding"/>
    <property type="evidence" value="ECO:0007669"/>
    <property type="project" value="UniProtKB-KW"/>
</dbReference>